<evidence type="ECO:0000256" key="5">
    <source>
        <dbReference type="ARBA" id="ARBA00022960"/>
    </source>
</evidence>
<protein>
    <submittedName>
        <fullName evidence="9">Cell shape-determining protein MreD, putative</fullName>
    </submittedName>
</protein>
<feature type="transmembrane region" description="Helical" evidence="8">
    <location>
        <begin position="93"/>
        <end position="119"/>
    </location>
</feature>
<name>Q3A5R0_SYNC1</name>
<dbReference type="Pfam" id="PF04093">
    <property type="entry name" value="MreD"/>
    <property type="match status" value="1"/>
</dbReference>
<feature type="transmembrane region" description="Helical" evidence="8">
    <location>
        <begin position="131"/>
        <end position="153"/>
    </location>
</feature>
<keyword evidence="7 8" id="KW-0472">Membrane</keyword>
<evidence type="ECO:0000256" key="2">
    <source>
        <dbReference type="ARBA" id="ARBA00007776"/>
    </source>
</evidence>
<dbReference type="InterPro" id="IPR007227">
    <property type="entry name" value="Cell_shape_determining_MreD"/>
</dbReference>
<dbReference type="AlphaFoldDB" id="Q3A5R0"/>
<evidence type="ECO:0000256" key="4">
    <source>
        <dbReference type="ARBA" id="ARBA00022692"/>
    </source>
</evidence>
<keyword evidence="10" id="KW-1185">Reference proteome</keyword>
<dbReference type="EMBL" id="CP000142">
    <property type="protein sequence ID" value="ABA88297.1"/>
    <property type="molecule type" value="Genomic_DNA"/>
</dbReference>
<evidence type="ECO:0000256" key="7">
    <source>
        <dbReference type="ARBA" id="ARBA00023136"/>
    </source>
</evidence>
<reference evidence="9 10" key="2">
    <citation type="journal article" date="2012" name="BMC Genomics">
        <title>The genome of Pelobacter carbinolicus reveals surprising metabolic capabilities and physiological features.</title>
        <authorList>
            <person name="Aklujkar M."/>
            <person name="Haveman S.A."/>
            <person name="Didonato R.Jr."/>
            <person name="Chertkov O."/>
            <person name="Han C.S."/>
            <person name="Land M.L."/>
            <person name="Brown P."/>
            <person name="Lovley D.R."/>
        </authorList>
    </citation>
    <scope>NUCLEOTIDE SEQUENCE [LARGE SCALE GENOMIC DNA]</scope>
    <source>
        <strain evidence="10">DSM 2380 / NBRC 103641 / GraBd1</strain>
    </source>
</reference>
<reference evidence="10" key="1">
    <citation type="submission" date="2005-10" db="EMBL/GenBank/DDBJ databases">
        <title>Complete sequence of Pelobacter carbinolicus DSM 2380.</title>
        <authorList>
            <person name="Copeland A."/>
            <person name="Lucas S."/>
            <person name="Lapidus A."/>
            <person name="Barry K."/>
            <person name="Detter J.C."/>
            <person name="Glavina T."/>
            <person name="Hammon N."/>
            <person name="Israni S."/>
            <person name="Pitluck S."/>
            <person name="Chertkov O."/>
            <person name="Schmutz J."/>
            <person name="Larimer F."/>
            <person name="Land M."/>
            <person name="Kyrpides N."/>
            <person name="Ivanova N."/>
            <person name="Richardson P."/>
        </authorList>
    </citation>
    <scope>NUCLEOTIDE SEQUENCE [LARGE SCALE GENOMIC DNA]</scope>
    <source>
        <strain evidence="10">DSM 2380 / NBRC 103641 / GraBd1</strain>
    </source>
</reference>
<keyword evidence="5" id="KW-0133">Cell shape</keyword>
<dbReference type="OrthoDB" id="5396846at2"/>
<dbReference type="GO" id="GO:0008360">
    <property type="term" value="P:regulation of cell shape"/>
    <property type="evidence" value="ECO:0007669"/>
    <property type="project" value="UniProtKB-KW"/>
</dbReference>
<comment type="subcellular location">
    <subcellularLocation>
        <location evidence="1">Cell membrane</location>
        <topology evidence="1">Multi-pass membrane protein</topology>
    </subcellularLocation>
</comment>
<evidence type="ECO:0000256" key="3">
    <source>
        <dbReference type="ARBA" id="ARBA00022475"/>
    </source>
</evidence>
<sequence length="168" mass="18562">MKTLTCYLILGLILAVIETLIPQTMASKPDLLLLLVLTLGLKEKVILGGSASWLLGCLQDSVSGFSLGLYGLVYLLLYLILRSISGHLNSESPILLLFLVFVSSLLQSLILVFTLGFLAEHGTYWRQILTGIPGQILVNLLAALLFLQITTWLKPYRRRFLKQAGGLF</sequence>
<dbReference type="HOGENOM" id="CLU_132534_3_0_7"/>
<accession>Q3A5R0</accession>
<evidence type="ECO:0000256" key="1">
    <source>
        <dbReference type="ARBA" id="ARBA00004651"/>
    </source>
</evidence>
<dbReference type="eggNOG" id="ENOG50338D3">
    <property type="taxonomic scope" value="Bacteria"/>
</dbReference>
<evidence type="ECO:0000256" key="8">
    <source>
        <dbReference type="SAM" id="Phobius"/>
    </source>
</evidence>
<comment type="similarity">
    <text evidence="2">Belongs to the MreD family.</text>
</comment>
<dbReference type="NCBIfam" id="TIGR03426">
    <property type="entry name" value="shape_MreD"/>
    <property type="match status" value="1"/>
</dbReference>
<dbReference type="Proteomes" id="UP000002534">
    <property type="component" value="Chromosome"/>
</dbReference>
<proteinExistence type="inferred from homology"/>
<dbReference type="KEGG" id="pca:Pcar_1047"/>
<organism evidence="9 10">
    <name type="scientific">Syntrophotalea carbinolica (strain DSM 2380 / NBRC 103641 / GraBd1)</name>
    <name type="common">Pelobacter carbinolicus</name>
    <dbReference type="NCBI Taxonomy" id="338963"/>
    <lineage>
        <taxon>Bacteria</taxon>
        <taxon>Pseudomonadati</taxon>
        <taxon>Thermodesulfobacteriota</taxon>
        <taxon>Desulfuromonadia</taxon>
        <taxon>Desulfuromonadales</taxon>
        <taxon>Syntrophotaleaceae</taxon>
        <taxon>Syntrophotalea</taxon>
    </lineage>
</organism>
<evidence type="ECO:0000313" key="9">
    <source>
        <dbReference type="EMBL" id="ABA88297.1"/>
    </source>
</evidence>
<keyword evidence="6 8" id="KW-1133">Transmembrane helix</keyword>
<keyword evidence="4 8" id="KW-0812">Transmembrane</keyword>
<dbReference type="GO" id="GO:0005886">
    <property type="term" value="C:plasma membrane"/>
    <property type="evidence" value="ECO:0007669"/>
    <property type="project" value="UniProtKB-SubCell"/>
</dbReference>
<evidence type="ECO:0000256" key="6">
    <source>
        <dbReference type="ARBA" id="ARBA00022989"/>
    </source>
</evidence>
<keyword evidence="3" id="KW-1003">Cell membrane</keyword>
<feature type="transmembrane region" description="Helical" evidence="8">
    <location>
        <begin position="62"/>
        <end position="81"/>
    </location>
</feature>
<evidence type="ECO:0000313" key="10">
    <source>
        <dbReference type="Proteomes" id="UP000002534"/>
    </source>
</evidence>
<dbReference type="RefSeq" id="WP_011340766.1">
    <property type="nucleotide sequence ID" value="NC_007498.2"/>
</dbReference>
<gene>
    <name evidence="9" type="primary">mreD</name>
    <name evidence="9" type="ordered locus">Pcar_1047</name>
</gene>
<dbReference type="STRING" id="338963.Pcar_1047"/>